<dbReference type="PRINTS" id="PR00081">
    <property type="entry name" value="GDHRDH"/>
</dbReference>
<reference evidence="4" key="1">
    <citation type="journal article" date="2019" name="Int. J. Syst. Evol. Microbiol.">
        <title>The Global Catalogue of Microorganisms (GCM) 10K type strain sequencing project: providing services to taxonomists for standard genome sequencing and annotation.</title>
        <authorList>
            <consortium name="The Broad Institute Genomics Platform"/>
            <consortium name="The Broad Institute Genome Sequencing Center for Infectious Disease"/>
            <person name="Wu L."/>
            <person name="Ma J."/>
        </authorList>
    </citation>
    <scope>NUCLEOTIDE SEQUENCE [LARGE SCALE GENOMIC DNA]</scope>
    <source>
        <strain evidence="4">CCUG 56698</strain>
    </source>
</reference>
<sequence>MRTDDSRASAAGTAARPLSGRTALVTGASRRRGIGYAIACELARLGAGVVIHHFAPHDADQPWGADDLPAVEAGVREALEPGAGFDSIGADLRDPSACGALVDRACALTGRLDILVCNHARSGGDGSILDMTPEALDAFWETDTRSTLLLTRRFAERFHGAGDREPARPGARRIRVGRPLPDPARAGKVVWMTSGQQDGPMRGEVAYATSKAALAGVTATVAAELGDLGITLNTINPGPVDTGYLDPGSADRDLAPLDDLMSRTPFGRWGAPADVARLVGWLASPAGSWITGQVLTSDGGFGLA</sequence>
<evidence type="ECO:0000256" key="2">
    <source>
        <dbReference type="ARBA" id="ARBA00023002"/>
    </source>
</evidence>
<dbReference type="InterPro" id="IPR036291">
    <property type="entry name" value="NAD(P)-bd_dom_sf"/>
</dbReference>
<evidence type="ECO:0000256" key="1">
    <source>
        <dbReference type="ARBA" id="ARBA00006484"/>
    </source>
</evidence>
<proteinExistence type="inferred from homology"/>
<evidence type="ECO:0000313" key="4">
    <source>
        <dbReference type="Proteomes" id="UP001596527"/>
    </source>
</evidence>
<dbReference type="InterPro" id="IPR020904">
    <property type="entry name" value="Sc_DH/Rdtase_CS"/>
</dbReference>
<evidence type="ECO:0000313" key="3">
    <source>
        <dbReference type="EMBL" id="MFC7580582.1"/>
    </source>
</evidence>
<dbReference type="PROSITE" id="PS00061">
    <property type="entry name" value="ADH_SHORT"/>
    <property type="match status" value="1"/>
</dbReference>
<dbReference type="Proteomes" id="UP001596527">
    <property type="component" value="Unassembled WGS sequence"/>
</dbReference>
<keyword evidence="2" id="KW-0560">Oxidoreductase</keyword>
<protein>
    <submittedName>
        <fullName evidence="3">SDR family oxidoreductase</fullName>
    </submittedName>
</protein>
<comment type="caution">
    <text evidence="3">The sequence shown here is derived from an EMBL/GenBank/DDBJ whole genome shotgun (WGS) entry which is preliminary data.</text>
</comment>
<dbReference type="EMBL" id="JBHTEF010000001">
    <property type="protein sequence ID" value="MFC7580582.1"/>
    <property type="molecule type" value="Genomic_DNA"/>
</dbReference>
<accession>A0ABW2SKH1</accession>
<comment type="similarity">
    <text evidence="1">Belongs to the short-chain dehydrogenases/reductases (SDR) family.</text>
</comment>
<dbReference type="PANTHER" id="PTHR48107:SF7">
    <property type="entry name" value="RE15974P"/>
    <property type="match status" value="1"/>
</dbReference>
<dbReference type="Pfam" id="PF13561">
    <property type="entry name" value="adh_short_C2"/>
    <property type="match status" value="2"/>
</dbReference>
<dbReference type="SUPFAM" id="SSF51735">
    <property type="entry name" value="NAD(P)-binding Rossmann-fold domains"/>
    <property type="match status" value="1"/>
</dbReference>
<name>A0ABW2SKH1_9ACTO</name>
<dbReference type="PANTHER" id="PTHR48107">
    <property type="entry name" value="NADPH-DEPENDENT ALDEHYDE REDUCTASE-LIKE PROTEIN, CHLOROPLASTIC-RELATED"/>
    <property type="match status" value="1"/>
</dbReference>
<organism evidence="3 4">
    <name type="scientific">Schaalia naturae</name>
    <dbReference type="NCBI Taxonomy" id="635203"/>
    <lineage>
        <taxon>Bacteria</taxon>
        <taxon>Bacillati</taxon>
        <taxon>Actinomycetota</taxon>
        <taxon>Actinomycetes</taxon>
        <taxon>Actinomycetales</taxon>
        <taxon>Actinomycetaceae</taxon>
        <taxon>Schaalia</taxon>
    </lineage>
</organism>
<dbReference type="InterPro" id="IPR002347">
    <property type="entry name" value="SDR_fam"/>
</dbReference>
<keyword evidence="4" id="KW-1185">Reference proteome</keyword>
<dbReference type="Gene3D" id="3.40.50.720">
    <property type="entry name" value="NAD(P)-binding Rossmann-like Domain"/>
    <property type="match status" value="1"/>
</dbReference>
<dbReference type="RefSeq" id="WP_380972762.1">
    <property type="nucleotide sequence ID" value="NZ_JBHTEF010000001.1"/>
</dbReference>
<gene>
    <name evidence="3" type="ORF">ACFQWG_05075</name>
</gene>
<dbReference type="CDD" id="cd05233">
    <property type="entry name" value="SDR_c"/>
    <property type="match status" value="1"/>
</dbReference>